<evidence type="ECO:0000259" key="3">
    <source>
        <dbReference type="PROSITE" id="PS50158"/>
    </source>
</evidence>
<organism evidence="4 5">
    <name type="scientific">Acer saccharum</name>
    <name type="common">Sugar maple</name>
    <dbReference type="NCBI Taxonomy" id="4024"/>
    <lineage>
        <taxon>Eukaryota</taxon>
        <taxon>Viridiplantae</taxon>
        <taxon>Streptophyta</taxon>
        <taxon>Embryophyta</taxon>
        <taxon>Tracheophyta</taxon>
        <taxon>Spermatophyta</taxon>
        <taxon>Magnoliopsida</taxon>
        <taxon>eudicotyledons</taxon>
        <taxon>Gunneridae</taxon>
        <taxon>Pentapetalae</taxon>
        <taxon>rosids</taxon>
        <taxon>malvids</taxon>
        <taxon>Sapindales</taxon>
        <taxon>Sapindaceae</taxon>
        <taxon>Hippocastanoideae</taxon>
        <taxon>Acereae</taxon>
        <taxon>Acer</taxon>
    </lineage>
</organism>
<reference evidence="4" key="1">
    <citation type="journal article" date="2022" name="Plant J.">
        <title>Strategies of tolerance reflected in two North American maple genomes.</title>
        <authorList>
            <person name="McEvoy S.L."/>
            <person name="Sezen U.U."/>
            <person name="Trouern-Trend A."/>
            <person name="McMahon S.M."/>
            <person name="Schaberg P.G."/>
            <person name="Yang J."/>
            <person name="Wegrzyn J.L."/>
            <person name="Swenson N.G."/>
        </authorList>
    </citation>
    <scope>NUCLEOTIDE SEQUENCE</scope>
    <source>
        <strain evidence="4">NS2018</strain>
    </source>
</reference>
<dbReference type="Gene3D" id="4.10.60.10">
    <property type="entry name" value="Zinc finger, CCHC-type"/>
    <property type="match status" value="1"/>
</dbReference>
<feature type="region of interest" description="Disordered" evidence="2">
    <location>
        <begin position="39"/>
        <end position="78"/>
    </location>
</feature>
<feature type="region of interest" description="Disordered" evidence="2">
    <location>
        <begin position="1"/>
        <end position="20"/>
    </location>
</feature>
<feature type="compositionally biased region" description="Basic and acidic residues" evidence="2">
    <location>
        <begin position="135"/>
        <end position="146"/>
    </location>
</feature>
<dbReference type="SUPFAM" id="SSF57756">
    <property type="entry name" value="Retrovirus zinc finger-like domains"/>
    <property type="match status" value="1"/>
</dbReference>
<dbReference type="PROSITE" id="PS50158">
    <property type="entry name" value="ZF_CCHC"/>
    <property type="match status" value="1"/>
</dbReference>
<dbReference type="PANTHER" id="PTHR35046:SF21">
    <property type="entry name" value="RETROTRANSPOSON GAG DOMAIN-CONTAINING PROTEIN-RELATED"/>
    <property type="match status" value="1"/>
</dbReference>
<evidence type="ECO:0000313" key="4">
    <source>
        <dbReference type="EMBL" id="KAK0582226.1"/>
    </source>
</evidence>
<feature type="compositionally biased region" description="Polar residues" evidence="2">
    <location>
        <begin position="147"/>
        <end position="164"/>
    </location>
</feature>
<dbReference type="InterPro" id="IPR036875">
    <property type="entry name" value="Znf_CCHC_sf"/>
</dbReference>
<evidence type="ECO:0000256" key="1">
    <source>
        <dbReference type="PROSITE-ProRule" id="PRU00047"/>
    </source>
</evidence>
<keyword evidence="1" id="KW-0862">Zinc</keyword>
<reference evidence="4" key="2">
    <citation type="submission" date="2023-06" db="EMBL/GenBank/DDBJ databases">
        <authorList>
            <person name="Swenson N.G."/>
            <person name="Wegrzyn J.L."/>
            <person name="Mcevoy S.L."/>
        </authorList>
    </citation>
    <scope>NUCLEOTIDE SEQUENCE</scope>
    <source>
        <strain evidence="4">NS2018</strain>
        <tissue evidence="4">Leaf</tissue>
    </source>
</reference>
<feature type="compositionally biased region" description="Basic and acidic residues" evidence="2">
    <location>
        <begin position="56"/>
        <end position="75"/>
    </location>
</feature>
<proteinExistence type="predicted"/>
<name>A0AA39RW46_ACESA</name>
<keyword evidence="1" id="KW-0479">Metal-binding</keyword>
<sequence>MARGRRGGGRGQQGCDLRDIENEELRRQVEQLTARLRRFETQNHQDDDLSLGDDENPFHFRAPHEEPGEEARNEHEPEEQTIARYLGGLRKEIHDVIVLHQYWSYDDVYKLAVKVEKQLKHKINRPFVGSSTQNPKKENFNPKTFDKGSNSKTDLHSNSSRQSAPKPQLVKCFKCSGLGHMQAECPNRKFINLAEEVLFVEDSFQEDTIPIYDDYKEENEAITWSDHGEALVIRRSMNAVRIEGDDWLRHNIFHTRCTSNGVF</sequence>
<evidence type="ECO:0000256" key="2">
    <source>
        <dbReference type="SAM" id="MobiDB-lite"/>
    </source>
</evidence>
<feature type="domain" description="CCHC-type" evidence="3">
    <location>
        <begin position="171"/>
        <end position="187"/>
    </location>
</feature>
<keyword evidence="1" id="KW-0863">Zinc-finger</keyword>
<dbReference type="Proteomes" id="UP001168877">
    <property type="component" value="Unassembled WGS sequence"/>
</dbReference>
<dbReference type="PANTHER" id="PTHR35046">
    <property type="entry name" value="ZINC KNUCKLE (CCHC-TYPE) FAMILY PROTEIN"/>
    <property type="match status" value="1"/>
</dbReference>
<dbReference type="EMBL" id="JAUESC010000384">
    <property type="protein sequence ID" value="KAK0582226.1"/>
    <property type="molecule type" value="Genomic_DNA"/>
</dbReference>
<evidence type="ECO:0000313" key="5">
    <source>
        <dbReference type="Proteomes" id="UP001168877"/>
    </source>
</evidence>
<dbReference type="AlphaFoldDB" id="A0AA39RW46"/>
<dbReference type="SMART" id="SM00343">
    <property type="entry name" value="ZnF_C2HC"/>
    <property type="match status" value="1"/>
</dbReference>
<gene>
    <name evidence="4" type="ORF">LWI29_023098</name>
</gene>
<accession>A0AA39RW46</accession>
<comment type="caution">
    <text evidence="4">The sequence shown here is derived from an EMBL/GenBank/DDBJ whole genome shotgun (WGS) entry which is preliminary data.</text>
</comment>
<dbReference type="GO" id="GO:0008270">
    <property type="term" value="F:zinc ion binding"/>
    <property type="evidence" value="ECO:0007669"/>
    <property type="project" value="UniProtKB-KW"/>
</dbReference>
<dbReference type="InterPro" id="IPR001878">
    <property type="entry name" value="Znf_CCHC"/>
</dbReference>
<dbReference type="Pfam" id="PF00098">
    <property type="entry name" value="zf-CCHC"/>
    <property type="match status" value="1"/>
</dbReference>
<feature type="region of interest" description="Disordered" evidence="2">
    <location>
        <begin position="126"/>
        <end position="164"/>
    </location>
</feature>
<protein>
    <recommendedName>
        <fullName evidence="3">CCHC-type domain-containing protein</fullName>
    </recommendedName>
</protein>
<dbReference type="GO" id="GO:0003676">
    <property type="term" value="F:nucleic acid binding"/>
    <property type="evidence" value="ECO:0007669"/>
    <property type="project" value="InterPro"/>
</dbReference>
<keyword evidence="5" id="KW-1185">Reference proteome</keyword>